<sequence length="188" mass="20511">VLLHSLGLNHTTAPVEVREKLAFAESSQSVALRQLLESYGMAEAAILSTCNRTEIYAACDGEGTARRLRQFLAEVHDLDLTDIEPCFYEFADADVSLHLFGVSSGIDSLVIGESEILGQVRRALETAQQTGSARLLINEVFQRALKIGKRARTETDIGRGHLSVSTAAVELAGQIFDRLKDRDVLLLG</sequence>
<reference evidence="6" key="1">
    <citation type="submission" date="2018-05" db="EMBL/GenBank/DDBJ databases">
        <authorList>
            <person name="Lanie J.A."/>
            <person name="Ng W.-L."/>
            <person name="Kazmierczak K.M."/>
            <person name="Andrzejewski T.M."/>
            <person name="Davidsen T.M."/>
            <person name="Wayne K.J."/>
            <person name="Tettelin H."/>
            <person name="Glass J.I."/>
            <person name="Rusch D."/>
            <person name="Podicherti R."/>
            <person name="Tsui H.-C.T."/>
            <person name="Winkler M.E."/>
        </authorList>
    </citation>
    <scope>NUCLEOTIDE SEQUENCE</scope>
</reference>
<dbReference type="PANTHER" id="PTHR43013">
    <property type="entry name" value="GLUTAMYL-TRNA REDUCTASE"/>
    <property type="match status" value="1"/>
</dbReference>
<gene>
    <name evidence="6" type="ORF">METZ01_LOCUS446878</name>
</gene>
<dbReference type="AlphaFoldDB" id="A0A382ZER6"/>
<accession>A0A382ZER6</accession>
<dbReference type="SUPFAM" id="SSF69742">
    <property type="entry name" value="Glutamyl tRNA-reductase catalytic, N-terminal domain"/>
    <property type="match status" value="1"/>
</dbReference>
<evidence type="ECO:0000313" key="6">
    <source>
        <dbReference type="EMBL" id="SVD94024.1"/>
    </source>
</evidence>
<evidence type="ECO:0000256" key="4">
    <source>
        <dbReference type="ARBA" id="ARBA00023444"/>
    </source>
</evidence>
<dbReference type="InterPro" id="IPR015895">
    <property type="entry name" value="4pyrrol_synth_GluRdtase_N"/>
</dbReference>
<proteinExistence type="predicted"/>
<name>A0A382ZER6_9ZZZZ</name>
<dbReference type="GO" id="GO:0050661">
    <property type="term" value="F:NADP binding"/>
    <property type="evidence" value="ECO:0007669"/>
    <property type="project" value="InterPro"/>
</dbReference>
<dbReference type="Pfam" id="PF05201">
    <property type="entry name" value="GlutR_N"/>
    <property type="match status" value="1"/>
</dbReference>
<evidence type="ECO:0000256" key="3">
    <source>
        <dbReference type="ARBA" id="ARBA00023244"/>
    </source>
</evidence>
<dbReference type="Gene3D" id="3.30.460.30">
    <property type="entry name" value="Glutamyl-tRNA reductase, N-terminal domain"/>
    <property type="match status" value="1"/>
</dbReference>
<dbReference type="PROSITE" id="PS00747">
    <property type="entry name" value="GLUTR"/>
    <property type="match status" value="1"/>
</dbReference>
<evidence type="ECO:0000259" key="5">
    <source>
        <dbReference type="Pfam" id="PF05201"/>
    </source>
</evidence>
<evidence type="ECO:0000256" key="1">
    <source>
        <dbReference type="ARBA" id="ARBA00022857"/>
    </source>
</evidence>
<dbReference type="EMBL" id="UINC01183320">
    <property type="protein sequence ID" value="SVD94024.1"/>
    <property type="molecule type" value="Genomic_DNA"/>
</dbReference>
<keyword evidence="2" id="KW-0560">Oxidoreductase</keyword>
<protein>
    <recommendedName>
        <fullName evidence="5">Glutamyl-tRNA reductase N-terminal domain-containing protein</fullName>
    </recommendedName>
</protein>
<keyword evidence="1" id="KW-0521">NADP</keyword>
<organism evidence="6">
    <name type="scientific">marine metagenome</name>
    <dbReference type="NCBI Taxonomy" id="408172"/>
    <lineage>
        <taxon>unclassified sequences</taxon>
        <taxon>metagenomes</taxon>
        <taxon>ecological metagenomes</taxon>
    </lineage>
</organism>
<dbReference type="FunFam" id="3.30.460.30:FF:000001">
    <property type="entry name" value="Glutamyl-tRNA reductase"/>
    <property type="match status" value="1"/>
</dbReference>
<dbReference type="InterPro" id="IPR018214">
    <property type="entry name" value="GluRdtase_CS"/>
</dbReference>
<dbReference type="GO" id="GO:0019353">
    <property type="term" value="P:protoporphyrinogen IX biosynthetic process from glutamate"/>
    <property type="evidence" value="ECO:0007669"/>
    <property type="project" value="TreeGrafter"/>
</dbReference>
<keyword evidence="3" id="KW-0627">Porphyrin biosynthesis</keyword>
<dbReference type="InterPro" id="IPR036343">
    <property type="entry name" value="GluRdtase_N_sf"/>
</dbReference>
<dbReference type="GO" id="GO:0008883">
    <property type="term" value="F:glutamyl-tRNA reductase activity"/>
    <property type="evidence" value="ECO:0007669"/>
    <property type="project" value="InterPro"/>
</dbReference>
<feature type="non-terminal residue" evidence="6">
    <location>
        <position position="188"/>
    </location>
</feature>
<feature type="non-terminal residue" evidence="6">
    <location>
        <position position="1"/>
    </location>
</feature>
<evidence type="ECO:0000256" key="2">
    <source>
        <dbReference type="ARBA" id="ARBA00023002"/>
    </source>
</evidence>
<feature type="domain" description="Glutamyl-tRNA reductase N-terminal" evidence="5">
    <location>
        <begin position="6"/>
        <end position="155"/>
    </location>
</feature>
<comment type="pathway">
    <text evidence="4">Porphyrin-containing compound metabolism.</text>
</comment>
<dbReference type="PANTHER" id="PTHR43013:SF1">
    <property type="entry name" value="GLUTAMYL-TRNA REDUCTASE"/>
    <property type="match status" value="1"/>
</dbReference>